<evidence type="ECO:0000313" key="3">
    <source>
        <dbReference type="WBParaSite" id="HCON_00135970-00001"/>
    </source>
</evidence>
<keyword evidence="1" id="KW-1133">Transmembrane helix</keyword>
<dbReference type="SUPFAM" id="SSF53335">
    <property type="entry name" value="S-adenosyl-L-methionine-dependent methyltransferases"/>
    <property type="match status" value="1"/>
</dbReference>
<proteinExistence type="predicted"/>
<dbReference type="Proteomes" id="UP000025227">
    <property type="component" value="Unplaced"/>
</dbReference>
<dbReference type="PANTHER" id="PTHR11558:SF11">
    <property type="entry name" value="SPERMIDINE SYNTHASE"/>
    <property type="match status" value="1"/>
</dbReference>
<keyword evidence="1" id="KW-0472">Membrane</keyword>
<dbReference type="AlphaFoldDB" id="A0A7I4YST8"/>
<dbReference type="Pfam" id="PF01564">
    <property type="entry name" value="Spermine_synth"/>
    <property type="match status" value="1"/>
</dbReference>
<accession>A0A7I4YST8</accession>
<sequence>MYVAAIKRDSSRHHSTSESAMDKFCKGSVLAGFQRMIPESRSRITRSSFILLLLFSIALLLFVFIFRHKSCATLDGRRIRIDRMCPENSNLCFNVYMVKMAIGKKKEIVRLLRYDGRGGNGDSGDTAVVIRPSVGRKGSYDVSRCPDFRKWLIDHTTFTTQYMASMVAATFLMESLPLQETNKDKQVLAIGLGGGAFDMGLHQIKPHVNITVVELEPVVIKLAFKWFGVVDSETHHTILQDGIKFVDDSLNQGRKYDIIALDACGQLSDPVVCPAEPFQNLHTLEKIKNILTPTGSVVVNLISLYNSASNDVGWKKVLKMFASTFKTCVLLNMRTMVNVVLSCTPFSFPNVPNLMEYLDNRLDTVMSTLNLDYVLDNALYVTLLSGK</sequence>
<reference evidence="3" key="1">
    <citation type="submission" date="2020-12" db="UniProtKB">
        <authorList>
            <consortium name="WormBaseParasite"/>
        </authorList>
    </citation>
    <scope>IDENTIFICATION</scope>
    <source>
        <strain evidence="3">MHco3</strain>
    </source>
</reference>
<organism evidence="2 3">
    <name type="scientific">Haemonchus contortus</name>
    <name type="common">Barber pole worm</name>
    <dbReference type="NCBI Taxonomy" id="6289"/>
    <lineage>
        <taxon>Eukaryota</taxon>
        <taxon>Metazoa</taxon>
        <taxon>Ecdysozoa</taxon>
        <taxon>Nematoda</taxon>
        <taxon>Chromadorea</taxon>
        <taxon>Rhabditida</taxon>
        <taxon>Rhabditina</taxon>
        <taxon>Rhabditomorpha</taxon>
        <taxon>Strongyloidea</taxon>
        <taxon>Trichostrongylidae</taxon>
        <taxon>Haemonchus</taxon>
    </lineage>
</organism>
<dbReference type="OrthoDB" id="411785at2759"/>
<dbReference type="WBParaSite" id="HCON_00135970-00001">
    <property type="protein sequence ID" value="HCON_00135970-00001"/>
    <property type="gene ID" value="HCON_00135970"/>
</dbReference>
<evidence type="ECO:0000313" key="2">
    <source>
        <dbReference type="Proteomes" id="UP000025227"/>
    </source>
</evidence>
<feature type="transmembrane region" description="Helical" evidence="1">
    <location>
        <begin position="49"/>
        <end position="66"/>
    </location>
</feature>
<dbReference type="GO" id="GO:0008295">
    <property type="term" value="P:spermidine biosynthetic process"/>
    <property type="evidence" value="ECO:0007669"/>
    <property type="project" value="TreeGrafter"/>
</dbReference>
<keyword evidence="1" id="KW-0812">Transmembrane</keyword>
<evidence type="ECO:0000256" key="1">
    <source>
        <dbReference type="SAM" id="Phobius"/>
    </source>
</evidence>
<protein>
    <submittedName>
        <fullName evidence="3">Spermine synthase domain containing protein</fullName>
    </submittedName>
</protein>
<dbReference type="GO" id="GO:0005829">
    <property type="term" value="C:cytosol"/>
    <property type="evidence" value="ECO:0007669"/>
    <property type="project" value="TreeGrafter"/>
</dbReference>
<dbReference type="PANTHER" id="PTHR11558">
    <property type="entry name" value="SPERMIDINE/SPERMINE SYNTHASE"/>
    <property type="match status" value="1"/>
</dbReference>
<dbReference type="InterPro" id="IPR029063">
    <property type="entry name" value="SAM-dependent_MTases_sf"/>
</dbReference>
<dbReference type="Gene3D" id="3.40.50.150">
    <property type="entry name" value="Vaccinia Virus protein VP39"/>
    <property type="match status" value="1"/>
</dbReference>
<name>A0A7I4YST8_HAECO</name>
<dbReference type="InterPro" id="IPR001045">
    <property type="entry name" value="Spermi_synthase"/>
</dbReference>
<keyword evidence="2" id="KW-1185">Reference proteome</keyword>
<dbReference type="GO" id="GO:0004766">
    <property type="term" value="F:spermidine synthase activity"/>
    <property type="evidence" value="ECO:0007669"/>
    <property type="project" value="TreeGrafter"/>
</dbReference>